<evidence type="ECO:0000256" key="11">
    <source>
        <dbReference type="PROSITE-ProRule" id="PRU00087"/>
    </source>
</evidence>
<dbReference type="Pfam" id="PF00630">
    <property type="entry name" value="Filamin"/>
    <property type="match status" value="1"/>
</dbReference>
<comment type="pathway">
    <text evidence="7">Protein modification.</text>
</comment>
<dbReference type="PANTHER" id="PTHR12203">
    <property type="entry name" value="KDEL LYS-ASP-GLU-LEU CONTAINING - RELATED"/>
    <property type="match status" value="1"/>
</dbReference>
<feature type="domain" description="Glycosyl transferase CAP10" evidence="12">
    <location>
        <begin position="220"/>
        <end position="360"/>
    </location>
</feature>
<evidence type="ECO:0000256" key="9">
    <source>
        <dbReference type="ARBA" id="ARBA00047553"/>
    </source>
</evidence>
<evidence type="ECO:0000313" key="13">
    <source>
        <dbReference type="EMBL" id="CAH0748815.1"/>
    </source>
</evidence>
<evidence type="ECO:0000256" key="6">
    <source>
        <dbReference type="ARBA" id="ARBA00023180"/>
    </source>
</evidence>
<proteinExistence type="inferred from homology"/>
<evidence type="ECO:0000256" key="10">
    <source>
        <dbReference type="ARBA" id="ARBA00049246"/>
    </source>
</evidence>
<comment type="catalytic activity">
    <reaction evidence="9">
        <text>L-seryl-[EGF-like domain protein] + UDP-alpha-D-xylose = 3-O-(beta-D-xylosyl)-L-seryl-[EGF-like domain protein] + UDP + H(+)</text>
        <dbReference type="Rhea" id="RHEA:62016"/>
        <dbReference type="Rhea" id="RHEA-COMP:16010"/>
        <dbReference type="Rhea" id="RHEA-COMP:16011"/>
        <dbReference type="ChEBI" id="CHEBI:15378"/>
        <dbReference type="ChEBI" id="CHEBI:29999"/>
        <dbReference type="ChEBI" id="CHEBI:57632"/>
        <dbReference type="ChEBI" id="CHEBI:58223"/>
        <dbReference type="ChEBI" id="CHEBI:132085"/>
    </reaction>
</comment>
<gene>
    <name evidence="13" type="ORF">DIATSA_LOCUS2370</name>
</gene>
<sequence length="361" mass="42252">MIRKIAVTFFIITCINQSFQNEIKIYGPGLEPQKIVMPARYFFVNFTSFNEKYSPYLANDFAVEIEGNSIKNAHCRIWVNKLDRKDGTFIVRYKVYDTCLDLKISLYYKSKHIIGSPFKFNGPIQPDQCDCPHNNFDTWLKEYGCPTTYEQIDNDLIRYEDLDMNFQIEKIIKHYSKPESTSLCHYVVKDNLIYRKCYGKHVGFNMFSDNILLFLTRKVSLPDMELVINLGDWPLVHKTAQPLPIFSWCGSDDTIDILMPTYDITESTLENMGRVTLDILSVQGNIALNWSERYDKAIWRGRDSRLERLKLIDIARANPDLVNASLTNFFFFRDKEAEYGPKQPHISFFKFFDVSIIEIKT</sequence>
<keyword evidence="4" id="KW-0732">Signal</keyword>
<dbReference type="GO" id="GO:0005788">
    <property type="term" value="C:endoplasmic reticulum lumen"/>
    <property type="evidence" value="ECO:0007669"/>
    <property type="project" value="UniProtKB-SubCell"/>
</dbReference>
<keyword evidence="3" id="KW-0328">Glycosyltransferase</keyword>
<keyword evidence="5" id="KW-0256">Endoplasmic reticulum</keyword>
<dbReference type="PROSITE" id="PS50194">
    <property type="entry name" value="FILAMIN_REPEAT"/>
    <property type="match status" value="1"/>
</dbReference>
<protein>
    <recommendedName>
        <fullName evidence="12">Glycosyl transferase CAP10 domain-containing protein</fullName>
    </recommendedName>
</protein>
<evidence type="ECO:0000256" key="5">
    <source>
        <dbReference type="ARBA" id="ARBA00022824"/>
    </source>
</evidence>
<organism evidence="13 14">
    <name type="scientific">Diatraea saccharalis</name>
    <name type="common">sugarcane borer</name>
    <dbReference type="NCBI Taxonomy" id="40085"/>
    <lineage>
        <taxon>Eukaryota</taxon>
        <taxon>Metazoa</taxon>
        <taxon>Ecdysozoa</taxon>
        <taxon>Arthropoda</taxon>
        <taxon>Hexapoda</taxon>
        <taxon>Insecta</taxon>
        <taxon>Pterygota</taxon>
        <taxon>Neoptera</taxon>
        <taxon>Endopterygota</taxon>
        <taxon>Lepidoptera</taxon>
        <taxon>Glossata</taxon>
        <taxon>Ditrysia</taxon>
        <taxon>Pyraloidea</taxon>
        <taxon>Crambidae</taxon>
        <taxon>Crambinae</taxon>
        <taxon>Diatraea</taxon>
    </lineage>
</organism>
<evidence type="ECO:0000256" key="1">
    <source>
        <dbReference type="ARBA" id="ARBA00004319"/>
    </source>
</evidence>
<dbReference type="Proteomes" id="UP001153714">
    <property type="component" value="Chromosome 12"/>
</dbReference>
<comment type="subcellular location">
    <subcellularLocation>
        <location evidence="1">Endoplasmic reticulum lumen</location>
    </subcellularLocation>
</comment>
<keyword evidence="6" id="KW-0325">Glycoprotein</keyword>
<dbReference type="InterPro" id="IPR014756">
    <property type="entry name" value="Ig_E-set"/>
</dbReference>
<evidence type="ECO:0000256" key="8">
    <source>
        <dbReference type="ARBA" id="ARBA00045690"/>
    </source>
</evidence>
<name>A0A9P0C5H8_9NEOP</name>
<feature type="repeat" description="Filamin" evidence="11">
    <location>
        <begin position="21"/>
        <end position="122"/>
    </location>
</feature>
<evidence type="ECO:0000256" key="7">
    <source>
        <dbReference type="ARBA" id="ARBA00043952"/>
    </source>
</evidence>
<evidence type="ECO:0000259" key="12">
    <source>
        <dbReference type="SMART" id="SM00672"/>
    </source>
</evidence>
<accession>A0A9P0C5H8</accession>
<dbReference type="InterPro" id="IPR006598">
    <property type="entry name" value="CAP10"/>
</dbReference>
<dbReference type="Gene3D" id="2.60.40.10">
    <property type="entry name" value="Immunoglobulins"/>
    <property type="match status" value="1"/>
</dbReference>
<reference evidence="13" key="2">
    <citation type="submission" date="2022-10" db="EMBL/GenBank/DDBJ databases">
        <authorList>
            <consortium name="ENA_rothamsted_submissions"/>
            <consortium name="culmorum"/>
            <person name="King R."/>
        </authorList>
    </citation>
    <scope>NUCLEOTIDE SEQUENCE</scope>
</reference>
<comment type="function">
    <text evidence="8">Protein O-glucosyltransferase. Catalyzes the reaction that attaches glucose through an O-glycosidic linkage to a conserved serine residue found in the consensus sequence C-X-S-X-[PA]-C in epidermal growth factor-like repeats. Regulates Notch signaling by glucosylating Notch in the ER, glucosylation is required for the correct folding and cleavage of Notch.</text>
</comment>
<comment type="similarity">
    <text evidence="2">Belongs to the KDELC family.</text>
</comment>
<evidence type="ECO:0000313" key="14">
    <source>
        <dbReference type="Proteomes" id="UP001153714"/>
    </source>
</evidence>
<dbReference type="SUPFAM" id="SSF81296">
    <property type="entry name" value="E set domains"/>
    <property type="match status" value="1"/>
</dbReference>
<dbReference type="Pfam" id="PF05686">
    <property type="entry name" value="Glyco_transf_90"/>
    <property type="match status" value="1"/>
</dbReference>
<dbReference type="OrthoDB" id="541052at2759"/>
<evidence type="ECO:0000256" key="2">
    <source>
        <dbReference type="ARBA" id="ARBA00006063"/>
    </source>
</evidence>
<evidence type="ECO:0000256" key="3">
    <source>
        <dbReference type="ARBA" id="ARBA00022676"/>
    </source>
</evidence>
<dbReference type="InterPro" id="IPR051091">
    <property type="entry name" value="O-Glucosyltr/Glycosyltrsf_90"/>
</dbReference>
<dbReference type="SMART" id="SM00672">
    <property type="entry name" value="CAP10"/>
    <property type="match status" value="1"/>
</dbReference>
<dbReference type="GO" id="GO:0046527">
    <property type="term" value="F:glucosyltransferase activity"/>
    <property type="evidence" value="ECO:0007669"/>
    <property type="project" value="TreeGrafter"/>
</dbReference>
<keyword evidence="3" id="KW-0808">Transferase</keyword>
<comment type="catalytic activity">
    <reaction evidence="10">
        <text>L-seryl-[EGF-like domain protein] + UDP-alpha-D-glucose = 3-O-(beta-D-glucosyl)-L-seryl-[EGF-like domain protein] + UDP + H(+)</text>
        <dbReference type="Rhea" id="RHEA:58116"/>
        <dbReference type="Rhea" id="RHEA-COMP:14610"/>
        <dbReference type="Rhea" id="RHEA-COMP:16010"/>
        <dbReference type="ChEBI" id="CHEBI:15378"/>
        <dbReference type="ChEBI" id="CHEBI:29999"/>
        <dbReference type="ChEBI" id="CHEBI:58223"/>
        <dbReference type="ChEBI" id="CHEBI:58885"/>
        <dbReference type="ChEBI" id="CHEBI:140576"/>
    </reaction>
</comment>
<evidence type="ECO:0000256" key="4">
    <source>
        <dbReference type="ARBA" id="ARBA00022729"/>
    </source>
</evidence>
<dbReference type="InterPro" id="IPR013783">
    <property type="entry name" value="Ig-like_fold"/>
</dbReference>
<dbReference type="AlphaFoldDB" id="A0A9P0C5H8"/>
<keyword evidence="14" id="KW-1185">Reference proteome</keyword>
<reference evidence="13" key="1">
    <citation type="submission" date="2021-12" db="EMBL/GenBank/DDBJ databases">
        <authorList>
            <person name="King R."/>
        </authorList>
    </citation>
    <scope>NUCLEOTIDE SEQUENCE</scope>
</reference>
<dbReference type="PANTHER" id="PTHR12203:SF122">
    <property type="entry name" value="GLYCOSYL TRANSFERASE CAP10 DOMAIN-CONTAINING PROTEIN"/>
    <property type="match status" value="1"/>
</dbReference>
<dbReference type="EMBL" id="OU893343">
    <property type="protein sequence ID" value="CAH0748815.1"/>
    <property type="molecule type" value="Genomic_DNA"/>
</dbReference>
<dbReference type="InterPro" id="IPR017868">
    <property type="entry name" value="Filamin/ABP280_repeat-like"/>
</dbReference>